<evidence type="ECO:0000256" key="2">
    <source>
        <dbReference type="ARBA" id="ARBA00022737"/>
    </source>
</evidence>
<sequence length="1055" mass="109830">MGYVSATYTRAVRLAGGAGPPGMGRVEVWSAEAEKGAEEDPPPTWGAARLAPDGDAFAAGSTVYGRLQAFWSYDWGTVAGFAVDNYYYGVWTNKEATTACRSLGFKSGTALFARDLLMGPGATSLLAGDPIAASGLDCLGTEESLLECGVLNNGLAFEDGMDKVQNPWWYHQFYISDVAVACSTDGPLPAGSLRLAAGASPSEGRLDFLFNSTWGPVSTYGNWFPESFDNMDAQVACPSNADKAQVGVVCSNEPRPATGQVRLAGRDPGLPNRGRLEVGAHGQWGTAAFTGGWTWPDSHVACRSLGFKSAEAMAAGTGWDLAAAPVWINNISCSGQEAHLVACAGWQVQAAATTTPAALDETGVIKGVGEPVADYYRVILTCSDAELPPEGSIRLMGGAVPHIGRLEGGVLTMSGRFDLGLPSLKDVPVVLRIMPAAGGGSANVTAGGGGGAAVELRALTSTSDGRFVVKWPVPQSARGALDAVAAHPAALRVLNWTDPQLLDWIAQPPPTVDGEPAHNVSDSNSTGGNYRPLQGLGVPPPLGGQVQRLRTAVAFLYSVVDPRAYSTNGGLDPRFVSPTLNLDPAKSTLLDPFVVLVGTVEDLAAISFSTKVDLISFTGLPPTLQVQAKMIQEPAPACGGTQSATGVGSGDNSSSATAALPPAVSDLIRSICLTSSSGRAVGGGGDAGPARRRLLQEGSLAPQPGLLSVAHVALMTQAMAGEPGSRTQAAEFEVTVSVRGGGSGDAAETTQRLRVLVEAAEVKLVSDPASGSLAAVLPPGGSTLLSMISVVDEYTTYSPTQPRVAGARLVLKGPDGSIIAQGLTNSSGVCVFPNITAGYTYSIDAFSSNHSASSRTVEITGGRRQLRIFLARTAVRVTFSVVPTTFQETVELTVNVEYITFVPMPVIRMEPALIYWDELDAYSLGKPLTMRIINTGLVAAQNVRVRIPQPGPMYMFDFVGARWLQKENVTGINETASVGFYPPGPAAELAWSSAVQADENTDGFTPSSTPRADLYGEGREFVVLVGRMPAMSELALDLSDGPVPTDAATYGGPTK</sequence>
<dbReference type="InterPro" id="IPR036772">
    <property type="entry name" value="SRCR-like_dom_sf"/>
</dbReference>
<evidence type="ECO:0000313" key="6">
    <source>
        <dbReference type="EMBL" id="KAG2432537.1"/>
    </source>
</evidence>
<feature type="region of interest" description="Disordered" evidence="4">
    <location>
        <begin position="637"/>
        <end position="658"/>
    </location>
</feature>
<dbReference type="PROSITE" id="PS50287">
    <property type="entry name" value="SRCR_2"/>
    <property type="match status" value="3"/>
</dbReference>
<dbReference type="SUPFAM" id="SSF56487">
    <property type="entry name" value="SRCR-like"/>
    <property type="match status" value="3"/>
</dbReference>
<reference evidence="6" key="1">
    <citation type="journal article" date="2020" name="bioRxiv">
        <title>Comparative genomics of Chlamydomonas.</title>
        <authorList>
            <person name="Craig R.J."/>
            <person name="Hasan A.R."/>
            <person name="Ness R.W."/>
            <person name="Keightley P.D."/>
        </authorList>
    </citation>
    <scope>NUCLEOTIDE SEQUENCE</scope>
    <source>
        <strain evidence="6">SAG 7.73</strain>
    </source>
</reference>
<proteinExistence type="predicted"/>
<name>A0A835VX35_CHLIN</name>
<dbReference type="GO" id="GO:0016020">
    <property type="term" value="C:membrane"/>
    <property type="evidence" value="ECO:0007669"/>
    <property type="project" value="InterPro"/>
</dbReference>
<dbReference type="Pfam" id="PF00530">
    <property type="entry name" value="SRCR"/>
    <property type="match status" value="1"/>
</dbReference>
<keyword evidence="3" id="KW-1015">Disulfide bond</keyword>
<dbReference type="OrthoDB" id="10268124at2759"/>
<dbReference type="PANTHER" id="PTHR19331">
    <property type="entry name" value="SCAVENGER RECEPTOR DOMAIN-CONTAINING"/>
    <property type="match status" value="1"/>
</dbReference>
<dbReference type="Proteomes" id="UP000650467">
    <property type="component" value="Unassembled WGS sequence"/>
</dbReference>
<evidence type="ECO:0000256" key="3">
    <source>
        <dbReference type="ARBA" id="ARBA00023157"/>
    </source>
</evidence>
<dbReference type="PANTHER" id="PTHR19331:SF487">
    <property type="entry name" value="SOLUBLE SCAVENGER RECEPTOR CYSTEINE-RICH DOMAIN-CONTAINING PROTEIN SSC5D"/>
    <property type="match status" value="1"/>
</dbReference>
<dbReference type="EMBL" id="JAEHOC010000021">
    <property type="protein sequence ID" value="KAG2432537.1"/>
    <property type="molecule type" value="Genomic_DNA"/>
</dbReference>
<accession>A0A835VX35</accession>
<evidence type="ECO:0000313" key="7">
    <source>
        <dbReference type="Proteomes" id="UP000650467"/>
    </source>
</evidence>
<organism evidence="6 7">
    <name type="scientific">Chlamydomonas incerta</name>
    <dbReference type="NCBI Taxonomy" id="51695"/>
    <lineage>
        <taxon>Eukaryota</taxon>
        <taxon>Viridiplantae</taxon>
        <taxon>Chlorophyta</taxon>
        <taxon>core chlorophytes</taxon>
        <taxon>Chlorophyceae</taxon>
        <taxon>CS clade</taxon>
        <taxon>Chlamydomonadales</taxon>
        <taxon>Chlamydomonadaceae</taxon>
        <taxon>Chlamydomonas</taxon>
    </lineage>
</organism>
<comment type="caution">
    <text evidence="6">The sequence shown here is derived from an EMBL/GenBank/DDBJ whole genome shotgun (WGS) entry which is preliminary data.</text>
</comment>
<dbReference type="Gene3D" id="3.10.250.10">
    <property type="entry name" value="SRCR-like domain"/>
    <property type="match status" value="3"/>
</dbReference>
<dbReference type="PRINTS" id="PR00258">
    <property type="entry name" value="SPERACTRCPTR"/>
</dbReference>
<dbReference type="InterPro" id="IPR001190">
    <property type="entry name" value="SRCR"/>
</dbReference>
<gene>
    <name evidence="6" type="ORF">HXX76_008882</name>
</gene>
<dbReference type="SMART" id="SM00202">
    <property type="entry name" value="SR"/>
    <property type="match status" value="2"/>
</dbReference>
<evidence type="ECO:0000259" key="5">
    <source>
        <dbReference type="PROSITE" id="PS50287"/>
    </source>
</evidence>
<keyword evidence="2" id="KW-0677">Repeat</keyword>
<feature type="compositionally biased region" description="Polar residues" evidence="4">
    <location>
        <begin position="640"/>
        <end position="657"/>
    </location>
</feature>
<dbReference type="AlphaFoldDB" id="A0A835VX35"/>
<feature type="domain" description="SRCR" evidence="5">
    <location>
        <begin position="12"/>
        <end position="183"/>
    </location>
</feature>
<keyword evidence="1" id="KW-0732">Signal</keyword>
<evidence type="ECO:0000256" key="1">
    <source>
        <dbReference type="ARBA" id="ARBA00022729"/>
    </source>
</evidence>
<feature type="domain" description="SRCR" evidence="5">
    <location>
        <begin position="193"/>
        <end position="237"/>
    </location>
</feature>
<evidence type="ECO:0000256" key="4">
    <source>
        <dbReference type="SAM" id="MobiDB-lite"/>
    </source>
</evidence>
<keyword evidence="7" id="KW-1185">Reference proteome</keyword>
<feature type="domain" description="SRCR" evidence="5">
    <location>
        <begin position="261"/>
        <end position="343"/>
    </location>
</feature>
<protein>
    <recommendedName>
        <fullName evidence="5">SRCR domain-containing protein</fullName>
    </recommendedName>
</protein>
<feature type="region of interest" description="Disordered" evidence="4">
    <location>
        <begin position="509"/>
        <end position="531"/>
    </location>
</feature>